<comment type="caution">
    <text evidence="17">The sequence shown here is derived from an EMBL/GenBank/DDBJ whole genome shotgun (WGS) entry which is preliminary data.</text>
</comment>
<dbReference type="GO" id="GO:0006261">
    <property type="term" value="P:DNA-templated DNA replication"/>
    <property type="evidence" value="ECO:0007669"/>
    <property type="project" value="UniProtKB-UniRule"/>
</dbReference>
<accession>A0A1G2KBQ6</accession>
<evidence type="ECO:0000256" key="3">
    <source>
        <dbReference type="ARBA" id="ARBA00022695"/>
    </source>
</evidence>
<dbReference type="SUPFAM" id="SSF56672">
    <property type="entry name" value="DNA/RNA polymerases"/>
    <property type="match status" value="1"/>
</dbReference>
<evidence type="ECO:0000259" key="15">
    <source>
        <dbReference type="SMART" id="SM00475"/>
    </source>
</evidence>
<keyword evidence="10 14" id="KW-0238">DNA-binding</keyword>
<name>A0A1G2KBQ6_9BACT</name>
<keyword evidence="5" id="KW-0540">Nuclease</keyword>
<evidence type="ECO:0000313" key="18">
    <source>
        <dbReference type="Proteomes" id="UP000178574"/>
    </source>
</evidence>
<dbReference type="InterPro" id="IPR036279">
    <property type="entry name" value="5-3_exonuclease_C_sf"/>
</dbReference>
<keyword evidence="9 14" id="KW-0239">DNA-directed DNA polymerase</keyword>
<evidence type="ECO:0000256" key="7">
    <source>
        <dbReference type="ARBA" id="ARBA00022801"/>
    </source>
</evidence>
<evidence type="ECO:0000313" key="17">
    <source>
        <dbReference type="EMBL" id="OGZ95880.1"/>
    </source>
</evidence>
<dbReference type="InterPro" id="IPR008918">
    <property type="entry name" value="HhH2"/>
</dbReference>
<dbReference type="InterPro" id="IPR002298">
    <property type="entry name" value="DNA_polymerase_A"/>
</dbReference>
<dbReference type="GO" id="GO:0003677">
    <property type="term" value="F:DNA binding"/>
    <property type="evidence" value="ECO:0007669"/>
    <property type="project" value="UniProtKB-UniRule"/>
</dbReference>
<dbReference type="InterPro" id="IPR043502">
    <property type="entry name" value="DNA/RNA_pol_sf"/>
</dbReference>
<dbReference type="InterPro" id="IPR020045">
    <property type="entry name" value="DNA_polI_H3TH"/>
</dbReference>
<evidence type="ECO:0000256" key="5">
    <source>
        <dbReference type="ARBA" id="ARBA00022722"/>
    </source>
</evidence>
<dbReference type="GO" id="GO:0003887">
    <property type="term" value="F:DNA-directed DNA polymerase activity"/>
    <property type="evidence" value="ECO:0007669"/>
    <property type="project" value="UniProtKB-UniRule"/>
</dbReference>
<evidence type="ECO:0000256" key="8">
    <source>
        <dbReference type="ARBA" id="ARBA00022839"/>
    </source>
</evidence>
<reference evidence="17 18" key="1">
    <citation type="journal article" date="2016" name="Nat. Commun.">
        <title>Thousands of microbial genomes shed light on interconnected biogeochemical processes in an aquifer system.</title>
        <authorList>
            <person name="Anantharaman K."/>
            <person name="Brown C.T."/>
            <person name="Hug L.A."/>
            <person name="Sharon I."/>
            <person name="Castelle C.J."/>
            <person name="Probst A.J."/>
            <person name="Thomas B.C."/>
            <person name="Singh A."/>
            <person name="Wilkins M.J."/>
            <person name="Karaoz U."/>
            <person name="Brodie E.L."/>
            <person name="Williams K.H."/>
            <person name="Hubbard S.S."/>
            <person name="Banfield J.F."/>
        </authorList>
    </citation>
    <scope>NUCLEOTIDE SEQUENCE [LARGE SCALE GENOMIC DNA]</scope>
</reference>
<protein>
    <recommendedName>
        <fullName evidence="13 14">DNA polymerase I</fullName>
        <ecNumber evidence="13 14">2.7.7.7</ecNumber>
    </recommendedName>
</protein>
<feature type="domain" description="DNA-directed DNA polymerase family A palm" evidence="16">
    <location>
        <begin position="623"/>
        <end position="832"/>
    </location>
</feature>
<dbReference type="FunFam" id="3.40.50.1010:FF:000001">
    <property type="entry name" value="DNA polymerase I"/>
    <property type="match status" value="1"/>
</dbReference>
<dbReference type="FunFam" id="1.20.1060.10:FF:000001">
    <property type="entry name" value="DNA polymerase I"/>
    <property type="match status" value="1"/>
</dbReference>
<gene>
    <name evidence="14" type="primary">polA</name>
    <name evidence="17" type="ORF">A2847_01875</name>
</gene>
<dbReference type="Gene3D" id="3.40.50.1010">
    <property type="entry name" value="5'-nuclease"/>
    <property type="match status" value="1"/>
</dbReference>
<evidence type="ECO:0000256" key="2">
    <source>
        <dbReference type="ARBA" id="ARBA00022679"/>
    </source>
</evidence>
<keyword evidence="7 14" id="KW-0378">Hydrolase</keyword>
<dbReference type="SMART" id="SM00279">
    <property type="entry name" value="HhH2"/>
    <property type="match status" value="1"/>
</dbReference>
<dbReference type="SUPFAM" id="SSF88723">
    <property type="entry name" value="PIN domain-like"/>
    <property type="match status" value="1"/>
</dbReference>
<evidence type="ECO:0000256" key="12">
    <source>
        <dbReference type="ARBA" id="ARBA00049244"/>
    </source>
</evidence>
<dbReference type="InterPro" id="IPR029060">
    <property type="entry name" value="PIN-like_dom_sf"/>
</dbReference>
<feature type="domain" description="5'-3' exonuclease" evidence="15">
    <location>
        <begin position="2"/>
        <end position="267"/>
    </location>
</feature>
<keyword evidence="8 14" id="KW-0269">Exonuclease</keyword>
<comment type="similarity">
    <text evidence="1 14">Belongs to the DNA polymerase type-A family.</text>
</comment>
<dbReference type="CDD" id="cd09859">
    <property type="entry name" value="PIN_53EXO"/>
    <property type="match status" value="1"/>
</dbReference>
<proteinExistence type="inferred from homology"/>
<keyword evidence="4 14" id="KW-0235">DNA replication</keyword>
<dbReference type="GO" id="GO:0008409">
    <property type="term" value="F:5'-3' exonuclease activity"/>
    <property type="evidence" value="ECO:0007669"/>
    <property type="project" value="UniProtKB-UniRule"/>
</dbReference>
<dbReference type="SMART" id="SM00475">
    <property type="entry name" value="53EXOc"/>
    <property type="match status" value="1"/>
</dbReference>
<dbReference type="PROSITE" id="PS00447">
    <property type="entry name" value="DNA_POLYMERASE_A"/>
    <property type="match status" value="1"/>
</dbReference>
<comment type="function">
    <text evidence="14">In addition to polymerase activity, this DNA polymerase exhibits 5'-3' exonuclease activity.</text>
</comment>
<dbReference type="GO" id="GO:0006302">
    <property type="term" value="P:double-strand break repair"/>
    <property type="evidence" value="ECO:0007669"/>
    <property type="project" value="TreeGrafter"/>
</dbReference>
<keyword evidence="11 14" id="KW-0234">DNA repair</keyword>
<dbReference type="Pfam" id="PF02739">
    <property type="entry name" value="5_3_exonuc_N"/>
    <property type="match status" value="1"/>
</dbReference>
<dbReference type="CDD" id="cd08637">
    <property type="entry name" value="DNA_pol_A_pol_I_C"/>
    <property type="match status" value="1"/>
</dbReference>
<dbReference type="EMBL" id="MHQD01000026">
    <property type="protein sequence ID" value="OGZ95880.1"/>
    <property type="molecule type" value="Genomic_DNA"/>
</dbReference>
<organism evidence="17 18">
    <name type="scientific">Candidatus Sungbacteria bacterium RIFCSPHIGHO2_01_FULL_50_25</name>
    <dbReference type="NCBI Taxonomy" id="1802265"/>
    <lineage>
        <taxon>Bacteria</taxon>
        <taxon>Candidatus Sungiibacteriota</taxon>
    </lineage>
</organism>
<dbReference type="SUPFAM" id="SSF47807">
    <property type="entry name" value="5' to 3' exonuclease, C-terminal subdomain"/>
    <property type="match status" value="1"/>
</dbReference>
<evidence type="ECO:0000256" key="14">
    <source>
        <dbReference type="RuleBase" id="RU004460"/>
    </source>
</evidence>
<dbReference type="Gene3D" id="1.10.150.20">
    <property type="entry name" value="5' to 3' exonuclease, C-terminal subdomain"/>
    <property type="match status" value="2"/>
</dbReference>
<dbReference type="Proteomes" id="UP000178574">
    <property type="component" value="Unassembled WGS sequence"/>
</dbReference>
<sequence length="866" mass="96397">MKKLILLDTHAIIHRAYHALPPLTSPSGEPVGAVYGFTSILLRILRELKPDYIAAAFDLAGPTFRHVVYERYKAQRPETPSDLAPQFSYVREVLDAFSIPIIQREGYEADDIIGTLAKKFESKKDIEVLIVTGDNDAFQLVRPRVKVYAMRKGITDTVIYDEAAVRERYGLTPRKLIDFKALKGDPSDNIRGVKGIGEKTATELIQEFGSIEQMYKALKKRTRPKSISESVVKKLLEGEKDAKISKELSTIHTEVPVEFSLDAAAVNAPEAHPNIPRVLERFGFSSLAKRMSSVKSAPEPKDAQASFFSSTNASTKKITAIQDFGGIAEGVRAGRAGFFLKGRELYAVIRGEEEVYWIDDAVLSGRAARSAFEGTIAAYDGKHVLKHLRSRGIGTAISFDILIAAYVASSGSRDFSPETLLMREFRISGGDDPALFGAHFFSLIDFCEKKLSEGRLRKVFDEIEVPLIPVLFRMEERGISLDSAFLRKLSGEISGKIKKLEKDIFSAAKEEFNINSTQQLSRILFEKLEIGTKGLKKTQKGGKISTRESELEKLKDTHPIIANILSYRELAKLESTYIDALPALVNPKTGRIHTTFNQTGTSTGRLSSQDPNLQNIPIMSEYGKEIRKAFVASSGFVLASFDYSQIELRVAAHMAGDKKMIEAFRAGRDIHAATASEVFNIPLGSVTAEQRRAAKTLNFGILYGMGASALSASAGMGRDEARAFIDEYFRDFSGIAHYIQETKEFAEANGYVETLFGRRRYIPEIYSSNWQVKREAERMAVNMPIQGTATGDIVKLAMIKIDEWVRRENLEEKIRMLLQVHDELVFEIQKDFADTAVEKIKALMESAASLKVPLVIDVHTGPNWGK</sequence>
<evidence type="ECO:0000256" key="9">
    <source>
        <dbReference type="ARBA" id="ARBA00022932"/>
    </source>
</evidence>
<dbReference type="InterPro" id="IPR001098">
    <property type="entry name" value="DNA-dir_DNA_pol_A_palm_dom"/>
</dbReference>
<evidence type="ECO:0000256" key="10">
    <source>
        <dbReference type="ARBA" id="ARBA00023125"/>
    </source>
</evidence>
<dbReference type="SMART" id="SM00482">
    <property type="entry name" value="POLAc"/>
    <property type="match status" value="1"/>
</dbReference>
<dbReference type="FunFam" id="1.10.150.20:FF:000002">
    <property type="entry name" value="DNA polymerase I"/>
    <property type="match status" value="1"/>
</dbReference>
<dbReference type="Gene3D" id="3.30.70.370">
    <property type="match status" value="1"/>
</dbReference>
<keyword evidence="3 14" id="KW-0548">Nucleotidyltransferase</keyword>
<dbReference type="PRINTS" id="PR00868">
    <property type="entry name" value="DNAPOLI"/>
</dbReference>
<dbReference type="InterPro" id="IPR019760">
    <property type="entry name" value="DNA-dir_DNA_pol_A_CS"/>
</dbReference>
<keyword evidence="6 14" id="KW-0227">DNA damage</keyword>
<dbReference type="InterPro" id="IPR018320">
    <property type="entry name" value="DNA_polymerase_1"/>
</dbReference>
<dbReference type="NCBIfam" id="TIGR00593">
    <property type="entry name" value="pola"/>
    <property type="match status" value="1"/>
</dbReference>
<dbReference type="InterPro" id="IPR020046">
    <property type="entry name" value="5-3_exonucl_a-hlix_arch_N"/>
</dbReference>
<evidence type="ECO:0000256" key="11">
    <source>
        <dbReference type="ARBA" id="ARBA00023204"/>
    </source>
</evidence>
<evidence type="ECO:0000256" key="13">
    <source>
        <dbReference type="NCBIfam" id="TIGR00593"/>
    </source>
</evidence>
<keyword evidence="2 14" id="KW-0808">Transferase</keyword>
<dbReference type="Pfam" id="PF00476">
    <property type="entry name" value="DNA_pol_A"/>
    <property type="match status" value="1"/>
</dbReference>
<dbReference type="InterPro" id="IPR036397">
    <property type="entry name" value="RNaseH_sf"/>
</dbReference>
<dbReference type="EC" id="2.7.7.7" evidence="13 14"/>
<evidence type="ECO:0000256" key="1">
    <source>
        <dbReference type="ARBA" id="ARBA00007705"/>
    </source>
</evidence>
<dbReference type="Gene3D" id="1.20.1060.10">
    <property type="entry name" value="Taq DNA Polymerase, Chain T, domain 4"/>
    <property type="match status" value="1"/>
</dbReference>
<dbReference type="Pfam" id="PF01367">
    <property type="entry name" value="5_3_exonuc"/>
    <property type="match status" value="1"/>
</dbReference>
<dbReference type="CDD" id="cd09898">
    <property type="entry name" value="H3TH_53EXO"/>
    <property type="match status" value="1"/>
</dbReference>
<evidence type="ECO:0000256" key="6">
    <source>
        <dbReference type="ARBA" id="ARBA00022763"/>
    </source>
</evidence>
<dbReference type="FunFam" id="1.10.150.20:FF:000003">
    <property type="entry name" value="DNA polymerase I"/>
    <property type="match status" value="1"/>
</dbReference>
<comment type="catalytic activity">
    <reaction evidence="12 14">
        <text>DNA(n) + a 2'-deoxyribonucleoside 5'-triphosphate = DNA(n+1) + diphosphate</text>
        <dbReference type="Rhea" id="RHEA:22508"/>
        <dbReference type="Rhea" id="RHEA-COMP:17339"/>
        <dbReference type="Rhea" id="RHEA-COMP:17340"/>
        <dbReference type="ChEBI" id="CHEBI:33019"/>
        <dbReference type="ChEBI" id="CHEBI:61560"/>
        <dbReference type="ChEBI" id="CHEBI:173112"/>
        <dbReference type="EC" id="2.7.7.7"/>
    </reaction>
</comment>
<dbReference type="InterPro" id="IPR002421">
    <property type="entry name" value="5-3_exonuclease"/>
</dbReference>
<evidence type="ECO:0000256" key="4">
    <source>
        <dbReference type="ARBA" id="ARBA00022705"/>
    </source>
</evidence>
<dbReference type="PANTHER" id="PTHR10133">
    <property type="entry name" value="DNA POLYMERASE I"/>
    <property type="match status" value="1"/>
</dbReference>
<dbReference type="PANTHER" id="PTHR10133:SF27">
    <property type="entry name" value="DNA POLYMERASE NU"/>
    <property type="match status" value="1"/>
</dbReference>
<evidence type="ECO:0000259" key="16">
    <source>
        <dbReference type="SMART" id="SM00482"/>
    </source>
</evidence>
<dbReference type="AlphaFoldDB" id="A0A1G2KBQ6"/>
<dbReference type="Gene3D" id="3.30.420.10">
    <property type="entry name" value="Ribonuclease H-like superfamily/Ribonuclease H"/>
    <property type="match status" value="1"/>
</dbReference>